<evidence type="ECO:0000313" key="1">
    <source>
        <dbReference type="EMBL" id="KAJ7514317.1"/>
    </source>
</evidence>
<organism evidence="1 2">
    <name type="scientific">Diphasiastrum complanatum</name>
    <name type="common">Issler's clubmoss</name>
    <name type="synonym">Lycopodium complanatum</name>
    <dbReference type="NCBI Taxonomy" id="34168"/>
    <lineage>
        <taxon>Eukaryota</taxon>
        <taxon>Viridiplantae</taxon>
        <taxon>Streptophyta</taxon>
        <taxon>Embryophyta</taxon>
        <taxon>Tracheophyta</taxon>
        <taxon>Lycopodiopsida</taxon>
        <taxon>Lycopodiales</taxon>
        <taxon>Lycopodiaceae</taxon>
        <taxon>Lycopodioideae</taxon>
        <taxon>Diphasiastrum</taxon>
    </lineage>
</organism>
<reference evidence="2" key="1">
    <citation type="journal article" date="2024" name="Proc. Natl. Acad. Sci. U.S.A.">
        <title>Extraordinary preservation of gene collinearity over three hundred million years revealed in homosporous lycophytes.</title>
        <authorList>
            <person name="Li C."/>
            <person name="Wickell D."/>
            <person name="Kuo L.Y."/>
            <person name="Chen X."/>
            <person name="Nie B."/>
            <person name="Liao X."/>
            <person name="Peng D."/>
            <person name="Ji J."/>
            <person name="Jenkins J."/>
            <person name="Williams M."/>
            <person name="Shu S."/>
            <person name="Plott C."/>
            <person name="Barry K."/>
            <person name="Rajasekar S."/>
            <person name="Grimwood J."/>
            <person name="Han X."/>
            <person name="Sun S."/>
            <person name="Hou Z."/>
            <person name="He W."/>
            <person name="Dai G."/>
            <person name="Sun C."/>
            <person name="Schmutz J."/>
            <person name="Leebens-Mack J.H."/>
            <person name="Li F.W."/>
            <person name="Wang L."/>
        </authorList>
    </citation>
    <scope>NUCLEOTIDE SEQUENCE [LARGE SCALE GENOMIC DNA]</scope>
    <source>
        <strain evidence="2">cv. PW_Plant_1</strain>
    </source>
</reference>
<name>A0ACC2A9S6_DIPCM</name>
<dbReference type="Proteomes" id="UP001162992">
    <property type="component" value="Chromosome 23"/>
</dbReference>
<comment type="caution">
    <text evidence="1">The sequence shown here is derived from an EMBL/GenBank/DDBJ whole genome shotgun (WGS) entry which is preliminary data.</text>
</comment>
<dbReference type="EMBL" id="CM055114">
    <property type="protein sequence ID" value="KAJ7514317.1"/>
    <property type="molecule type" value="Genomic_DNA"/>
</dbReference>
<keyword evidence="2" id="KW-1185">Reference proteome</keyword>
<evidence type="ECO:0000313" key="2">
    <source>
        <dbReference type="Proteomes" id="UP001162992"/>
    </source>
</evidence>
<protein>
    <submittedName>
        <fullName evidence="1">Uncharacterized protein</fullName>
    </submittedName>
</protein>
<gene>
    <name evidence="1" type="ORF">O6H91_23G038900</name>
</gene>
<proteinExistence type="predicted"/>
<sequence length="109" mass="10935">MGKANPSMFVGLALLILAMVAFTSVIAETCNFLPLAPCLSAARKGGPQPSQACCTSIPKLSLSCLCQGAQSSAAKSFGVDLPTALGIPQSCGLKVPKGFTCAGYKVPGG</sequence>
<accession>A0ACC2A9S6</accession>